<protein>
    <submittedName>
        <fullName evidence="3">Mannosylfructose-phosphate synthase</fullName>
    </submittedName>
    <submittedName>
        <fullName evidence="4">Putative glycosyltransferase</fullName>
    </submittedName>
</protein>
<organism evidence="4">
    <name type="scientific">Escherichia coli</name>
    <dbReference type="NCBI Taxonomy" id="562"/>
    <lineage>
        <taxon>Bacteria</taxon>
        <taxon>Pseudomonadati</taxon>
        <taxon>Pseudomonadota</taxon>
        <taxon>Gammaproteobacteria</taxon>
        <taxon>Enterobacterales</taxon>
        <taxon>Enterobacteriaceae</taxon>
        <taxon>Escherichia</taxon>
    </lineage>
</organism>
<dbReference type="InterPro" id="IPR050194">
    <property type="entry name" value="Glycosyltransferase_grp1"/>
</dbReference>
<dbReference type="EMBL" id="KJ778788">
    <property type="protein sequence ID" value="AIG62628.1"/>
    <property type="molecule type" value="Genomic_DNA"/>
</dbReference>
<name>A0A0A8J7V3_ECOLX</name>
<reference evidence="4" key="1">
    <citation type="journal article" date="2014" name="DNA Res.">
        <title>A complete view of the genetic diversity of the Escherichia coli O-antigen biosynthesis gene cluster.</title>
        <authorList>
            <person name="Iguchi A."/>
            <person name="Iyoda S."/>
            <person name="Kikuchi T."/>
            <person name="Ogura Y."/>
            <person name="Katsura K."/>
            <person name="Ohnishi M."/>
            <person name="Hayashi T."/>
            <person name="Thomson N.R."/>
        </authorList>
    </citation>
    <scope>NUCLEOTIDE SEQUENCE</scope>
    <source>
        <strain evidence="4">H319</strain>
    </source>
</reference>
<feature type="domain" description="Glycosyltransferase subfamily 4-like N-terminal" evidence="2">
    <location>
        <begin position="16"/>
        <end position="181"/>
    </location>
</feature>
<proteinExistence type="predicted"/>
<sequence>MGKHALLVNGSYLPTVGGVENSIRSIAAELVKEGWKVDVVCSDEGKYSRYEKTNNVSVYRYAKKGFFRSLYNSFRVLKEINKKYQLIICRNHTLFIILKFAGYKNIHYIIPGVYHYQNKSEMRGSLSKKIKYASNVFIQIVSFNISKLKYVFSPTMEDQVCSVSIFNKSVKKIYPGVDDTRFYKLDRKLKNNLKLALGFDNDSKIVLGLGRFVDVKNFEHLIKCVPYLPCDYKVVLVGGGDNLTVYKKIIGELNLINRVFIFESTLEPEKFYQIADVFCLTSTYEPFGQVLIEASFCGLNIVAFDSDLKGIDTATNSIFIHDCDFYFPVSSFELSDFAKEIINAVTCNRSSLCQNEFNKQYNWKALIERLSID</sequence>
<dbReference type="PANTHER" id="PTHR45947:SF3">
    <property type="entry name" value="SULFOQUINOVOSYL TRANSFERASE SQD2"/>
    <property type="match status" value="1"/>
</dbReference>
<dbReference type="RefSeq" id="WP_042016404.1">
    <property type="nucleotide sequence ID" value="NZ_AP021895.1"/>
</dbReference>
<evidence type="ECO:0000259" key="2">
    <source>
        <dbReference type="Pfam" id="PF13439"/>
    </source>
</evidence>
<dbReference type="CDD" id="cd03801">
    <property type="entry name" value="GT4_PimA-like"/>
    <property type="match status" value="1"/>
</dbReference>
<dbReference type="EMBL" id="AB812043">
    <property type="protein sequence ID" value="BAQ01420.1"/>
    <property type="molecule type" value="Genomic_DNA"/>
</dbReference>
<gene>
    <name evidence="3" type="primary">mfpsA</name>
</gene>
<evidence type="ECO:0000259" key="1">
    <source>
        <dbReference type="Pfam" id="PF00534"/>
    </source>
</evidence>
<dbReference type="InterPro" id="IPR001296">
    <property type="entry name" value="Glyco_trans_1"/>
</dbReference>
<dbReference type="Pfam" id="PF00534">
    <property type="entry name" value="Glycos_transf_1"/>
    <property type="match status" value="1"/>
</dbReference>
<dbReference type="GO" id="GO:0016757">
    <property type="term" value="F:glycosyltransferase activity"/>
    <property type="evidence" value="ECO:0007669"/>
    <property type="project" value="InterPro"/>
</dbReference>
<dbReference type="AlphaFoldDB" id="A0A0A8J7V3"/>
<dbReference type="PANTHER" id="PTHR45947">
    <property type="entry name" value="SULFOQUINOVOSYL TRANSFERASE SQD2"/>
    <property type="match status" value="1"/>
</dbReference>
<keyword evidence="4" id="KW-0808">Transferase</keyword>
<evidence type="ECO:0000313" key="4">
    <source>
        <dbReference type="EMBL" id="BAQ01420.1"/>
    </source>
</evidence>
<dbReference type="SUPFAM" id="SSF53756">
    <property type="entry name" value="UDP-Glycosyltransferase/glycogen phosphorylase"/>
    <property type="match status" value="1"/>
</dbReference>
<accession>A0A0A8J7V3</accession>
<dbReference type="InterPro" id="IPR028098">
    <property type="entry name" value="Glyco_trans_4-like_N"/>
</dbReference>
<feature type="domain" description="Glycosyl transferase family 1" evidence="1">
    <location>
        <begin position="196"/>
        <end position="306"/>
    </location>
</feature>
<dbReference type="PATRIC" id="fig|562.7257.peg.302"/>
<reference evidence="3" key="2">
    <citation type="journal article" date="2016" name="PLoS ONE">
        <title>Comparison of O-Antigen Gene Clusters of All O-Serogroups of Escherichia coli and Proposal for Adopting a New Nomenclature for O-Typing.</title>
        <authorList>
            <person name="DebRoy C."/>
            <person name="Fratamico P.M."/>
            <person name="Yan X."/>
            <person name="Baranzoni G."/>
            <person name="Liu Y."/>
            <person name="Needleman D.S."/>
            <person name="Tebbs R."/>
            <person name="O'Connell C.D."/>
            <person name="Allred A."/>
            <person name="Swimley M."/>
            <person name="Mwangi M."/>
            <person name="Kapur V."/>
            <person name="Raygoza Garay J.A."/>
            <person name="Roberts E.L."/>
            <person name="Katani R."/>
        </authorList>
    </citation>
    <scope>NUCLEOTIDE SEQUENCE</scope>
    <source>
        <strain evidence="3">H 319</strain>
    </source>
</reference>
<dbReference type="Pfam" id="PF13439">
    <property type="entry name" value="Glyco_transf_4"/>
    <property type="match status" value="1"/>
</dbReference>
<evidence type="ECO:0000313" key="3">
    <source>
        <dbReference type="EMBL" id="AIG62628.1"/>
    </source>
</evidence>
<dbReference type="Gene3D" id="3.40.50.2000">
    <property type="entry name" value="Glycogen Phosphorylase B"/>
    <property type="match status" value="2"/>
</dbReference>